<comment type="function">
    <text evidence="3">Might act as an E3 ubiquitin-protein ligase, or as part of E3 complex, which accepts ubiquitin from specific E2 ubiquitin-conjugating enzymes and then transfers it to substrates.</text>
</comment>
<evidence type="ECO:0000256" key="13">
    <source>
        <dbReference type="PROSITE-ProRule" id="PRU00175"/>
    </source>
</evidence>
<keyword evidence="7" id="KW-0808">Transferase</keyword>
<dbReference type="PROSITE" id="PS51873">
    <property type="entry name" value="TRIAD"/>
    <property type="match status" value="1"/>
</dbReference>
<dbReference type="FunFam" id="3.30.420.10:FF:000076">
    <property type="entry name" value="RBR-type E3 ubiquitin transferase"/>
    <property type="match status" value="1"/>
</dbReference>
<dbReference type="SUPFAM" id="SSF57850">
    <property type="entry name" value="RING/U-box"/>
    <property type="match status" value="2"/>
</dbReference>
<dbReference type="PROSITE" id="PS00518">
    <property type="entry name" value="ZF_RING_1"/>
    <property type="match status" value="1"/>
</dbReference>
<organism evidence="16 17">
    <name type="scientific">Pyrus ussuriensis x Pyrus communis</name>
    <dbReference type="NCBI Taxonomy" id="2448454"/>
    <lineage>
        <taxon>Eukaryota</taxon>
        <taxon>Viridiplantae</taxon>
        <taxon>Streptophyta</taxon>
        <taxon>Embryophyta</taxon>
        <taxon>Tracheophyta</taxon>
        <taxon>Spermatophyta</taxon>
        <taxon>Magnoliopsida</taxon>
        <taxon>eudicotyledons</taxon>
        <taxon>Gunneridae</taxon>
        <taxon>Pentapetalae</taxon>
        <taxon>rosids</taxon>
        <taxon>fabids</taxon>
        <taxon>Rosales</taxon>
        <taxon>Rosaceae</taxon>
        <taxon>Amygdaloideae</taxon>
        <taxon>Maleae</taxon>
        <taxon>Pyrus</taxon>
    </lineage>
</organism>
<dbReference type="EC" id="2.3.2.31" evidence="6"/>
<evidence type="ECO:0000256" key="2">
    <source>
        <dbReference type="ARBA" id="ARBA00001947"/>
    </source>
</evidence>
<reference evidence="16 17" key="1">
    <citation type="submission" date="2019-09" db="EMBL/GenBank/DDBJ databases">
        <authorList>
            <person name="Ou C."/>
        </authorList>
    </citation>
    <scope>NUCLEOTIDE SEQUENCE [LARGE SCALE GENOMIC DNA]</scope>
    <source>
        <strain evidence="16">S2</strain>
        <tissue evidence="16">Leaf</tissue>
    </source>
</reference>
<dbReference type="Gene3D" id="3.30.420.10">
    <property type="entry name" value="Ribonuclease H-like superfamily/Ribonuclease H"/>
    <property type="match status" value="1"/>
</dbReference>
<dbReference type="PROSITE" id="PS50089">
    <property type="entry name" value="ZF_RING_2"/>
    <property type="match status" value="2"/>
</dbReference>
<keyword evidence="10 13" id="KW-0863">Zinc-finger</keyword>
<dbReference type="GO" id="GO:0004523">
    <property type="term" value="F:RNA-DNA hybrid ribonuclease activity"/>
    <property type="evidence" value="ECO:0007669"/>
    <property type="project" value="InterPro"/>
</dbReference>
<comment type="catalytic activity">
    <reaction evidence="1">
        <text>[E2 ubiquitin-conjugating enzyme]-S-ubiquitinyl-L-cysteine + [acceptor protein]-L-lysine = [E2 ubiquitin-conjugating enzyme]-L-cysteine + [acceptor protein]-N(6)-ubiquitinyl-L-lysine.</text>
        <dbReference type="EC" id="2.3.2.31"/>
    </reaction>
</comment>
<evidence type="ECO:0000256" key="6">
    <source>
        <dbReference type="ARBA" id="ARBA00012251"/>
    </source>
</evidence>
<evidence type="ECO:0000256" key="7">
    <source>
        <dbReference type="ARBA" id="ARBA00022679"/>
    </source>
</evidence>
<dbReference type="Gene3D" id="1.20.120.1750">
    <property type="match status" value="1"/>
</dbReference>
<keyword evidence="11" id="KW-0833">Ubl conjugation pathway</keyword>
<dbReference type="Proteomes" id="UP000327157">
    <property type="component" value="Chromosome 11"/>
</dbReference>
<reference evidence="17" key="2">
    <citation type="submission" date="2019-10" db="EMBL/GenBank/DDBJ databases">
        <title>A de novo genome assembly of a pear dwarfing rootstock.</title>
        <authorList>
            <person name="Wang F."/>
            <person name="Wang J."/>
            <person name="Li S."/>
            <person name="Zhang Y."/>
            <person name="Fang M."/>
            <person name="Ma L."/>
            <person name="Zhao Y."/>
            <person name="Jiang S."/>
        </authorList>
    </citation>
    <scope>NUCLEOTIDE SEQUENCE [LARGE SCALE GENOMIC DNA]</scope>
</reference>
<dbReference type="InterPro" id="IPR002867">
    <property type="entry name" value="IBR_dom"/>
</dbReference>
<dbReference type="InterPro" id="IPR031127">
    <property type="entry name" value="E3_UB_ligase_RBR"/>
</dbReference>
<dbReference type="Pfam" id="PF13456">
    <property type="entry name" value="RVT_3"/>
    <property type="match status" value="1"/>
</dbReference>
<feature type="domain" description="RING-type" evidence="14">
    <location>
        <begin position="315"/>
        <end position="359"/>
    </location>
</feature>
<evidence type="ECO:0000256" key="9">
    <source>
        <dbReference type="ARBA" id="ARBA00022737"/>
    </source>
</evidence>
<dbReference type="Pfam" id="PF22191">
    <property type="entry name" value="IBR_1"/>
    <property type="match status" value="1"/>
</dbReference>
<evidence type="ECO:0000313" key="16">
    <source>
        <dbReference type="EMBL" id="KAB2606734.1"/>
    </source>
</evidence>
<dbReference type="FunFam" id="3.30.40.10:FF:000230">
    <property type="entry name" value="RBR-type E3 ubiquitin transferase"/>
    <property type="match status" value="1"/>
</dbReference>
<keyword evidence="17" id="KW-1185">Reference proteome</keyword>
<dbReference type="AlphaFoldDB" id="A0A5N5G7Z4"/>
<dbReference type="InterPro" id="IPR002156">
    <property type="entry name" value="RNaseH_domain"/>
</dbReference>
<evidence type="ECO:0000256" key="1">
    <source>
        <dbReference type="ARBA" id="ARBA00001798"/>
    </source>
</evidence>
<dbReference type="SMART" id="SM00647">
    <property type="entry name" value="IBR"/>
    <property type="match status" value="2"/>
</dbReference>
<dbReference type="GO" id="GO:0003676">
    <property type="term" value="F:nucleic acid binding"/>
    <property type="evidence" value="ECO:0007669"/>
    <property type="project" value="InterPro"/>
</dbReference>
<dbReference type="FunFam" id="1.20.120.1750:FF:000019">
    <property type="entry name" value="RBR-type E3 ubiquitin transferase"/>
    <property type="match status" value="1"/>
</dbReference>
<dbReference type="GO" id="GO:0061630">
    <property type="term" value="F:ubiquitin protein ligase activity"/>
    <property type="evidence" value="ECO:0007669"/>
    <property type="project" value="UniProtKB-EC"/>
</dbReference>
<comment type="caution">
    <text evidence="16">The sequence shown here is derived from an EMBL/GenBank/DDBJ whole genome shotgun (WGS) entry which is preliminary data.</text>
</comment>
<dbReference type="InterPro" id="IPR017907">
    <property type="entry name" value="Znf_RING_CS"/>
</dbReference>
<comment type="similarity">
    <text evidence="5">Belongs to the RBR family. Ariadne subfamily.</text>
</comment>
<dbReference type="GO" id="GO:0016567">
    <property type="term" value="P:protein ubiquitination"/>
    <property type="evidence" value="ECO:0007669"/>
    <property type="project" value="UniProtKB-UniPathway"/>
</dbReference>
<dbReference type="CDD" id="cd22582">
    <property type="entry name" value="BRcat_RBR_unk"/>
    <property type="match status" value="1"/>
</dbReference>
<sequence length="563" mass="63758">MATRVSPEDDDVFVSVSEQRREFMEAKALESDMDLAFHLQLQEALAASLTLQPSSSSAQSLEKDAVPIIPDTPTVVSIQSGELARLEQELKDREQSEIEMRKAREDLERRIHDDQVAREIMRIPEEEWEESGEFFSKPFGEGSSSSSASAKSVESESVFRLYFKGLVSEERVGKERAALAGIGVALCDPRDNLLLEVRKPLIGTGTSGSGAQLKALIEGLNAALALDLKRLTFFCENRHIFQFITGKWTAKQRKVAMLVSQVKSLQAKFTVCNPILVPRFDIKFAFKLARDAIDSQSQTNQPAQSITSKNVNEICVICLEATDVNQMFSVDGCLHRYCFSCMKQHVEVKLLHGMIPRCPHEDCKSDLTVDNCAKFLTPKHVETMRQRIKEASIPATEKVYCPYPRCSALMSKRELLKDVKSRDVELSGVRKCLKCQCLFCINCKVPWHRNRTCADYKRLNPYPSEDTKLKSLASTNLWRQCVKCNHMIELAEGCYHMTCRCGHEFCYNCGGEWKDKKPTCSCPLWDEGNILHDEDDEDFDFDEEDVSESDSEGYYDSDSVIMF</sequence>
<evidence type="ECO:0000256" key="8">
    <source>
        <dbReference type="ARBA" id="ARBA00022723"/>
    </source>
</evidence>
<protein>
    <recommendedName>
        <fullName evidence="6">RBR-type E3 ubiquitin transferase</fullName>
        <ecNumber evidence="6">2.3.2.31</ecNumber>
    </recommendedName>
</protein>
<comment type="cofactor">
    <cofactor evidence="2">
        <name>Zn(2+)</name>
        <dbReference type="ChEBI" id="CHEBI:29105"/>
    </cofactor>
</comment>
<keyword evidence="8" id="KW-0479">Metal-binding</keyword>
<dbReference type="InterPro" id="IPR013083">
    <property type="entry name" value="Znf_RING/FYVE/PHD"/>
</dbReference>
<feature type="domain" description="RING-type" evidence="14">
    <location>
        <begin position="481"/>
        <end position="524"/>
    </location>
</feature>
<evidence type="ECO:0000313" key="17">
    <source>
        <dbReference type="Proteomes" id="UP000327157"/>
    </source>
</evidence>
<dbReference type="UniPathway" id="UPA00143"/>
<gene>
    <name evidence="16" type="ORF">D8674_006451</name>
</gene>
<feature type="domain" description="RING-type" evidence="15">
    <location>
        <begin position="311"/>
        <end position="526"/>
    </location>
</feature>
<proteinExistence type="inferred from homology"/>
<dbReference type="PANTHER" id="PTHR11685">
    <property type="entry name" value="RBR FAMILY RING FINGER AND IBR DOMAIN-CONTAINING"/>
    <property type="match status" value="1"/>
</dbReference>
<evidence type="ECO:0000256" key="10">
    <source>
        <dbReference type="ARBA" id="ARBA00022771"/>
    </source>
</evidence>
<evidence type="ECO:0000259" key="14">
    <source>
        <dbReference type="PROSITE" id="PS50089"/>
    </source>
</evidence>
<dbReference type="CDD" id="cd22584">
    <property type="entry name" value="Rcat_RBR_unk"/>
    <property type="match status" value="1"/>
</dbReference>
<keyword evidence="9" id="KW-0677">Repeat</keyword>
<dbReference type="OrthoDB" id="9977870at2759"/>
<dbReference type="Pfam" id="PF01485">
    <property type="entry name" value="IBR"/>
    <property type="match status" value="1"/>
</dbReference>
<evidence type="ECO:0000256" key="3">
    <source>
        <dbReference type="ARBA" id="ARBA00003976"/>
    </source>
</evidence>
<dbReference type="EMBL" id="SMOL01000559">
    <property type="protein sequence ID" value="KAB2606734.1"/>
    <property type="molecule type" value="Genomic_DNA"/>
</dbReference>
<evidence type="ECO:0000256" key="4">
    <source>
        <dbReference type="ARBA" id="ARBA00004906"/>
    </source>
</evidence>
<accession>A0A5N5G7Z4</accession>
<evidence type="ECO:0000256" key="11">
    <source>
        <dbReference type="ARBA" id="ARBA00022786"/>
    </source>
</evidence>
<dbReference type="InterPro" id="IPR044066">
    <property type="entry name" value="TRIAD_supradom"/>
</dbReference>
<keyword evidence="12" id="KW-0862">Zinc</keyword>
<reference evidence="16 17" key="3">
    <citation type="submission" date="2019-11" db="EMBL/GenBank/DDBJ databases">
        <title>A de novo genome assembly of a pear dwarfing rootstock.</title>
        <authorList>
            <person name="Wang F."/>
            <person name="Wang J."/>
            <person name="Li S."/>
            <person name="Zhang Y."/>
            <person name="Fang M."/>
            <person name="Ma L."/>
            <person name="Zhao Y."/>
            <person name="Jiang S."/>
        </authorList>
    </citation>
    <scope>NUCLEOTIDE SEQUENCE [LARGE SCALE GENOMIC DNA]</scope>
    <source>
        <strain evidence="16">S2</strain>
        <tissue evidence="16">Leaf</tissue>
    </source>
</reference>
<dbReference type="Gene3D" id="3.30.40.10">
    <property type="entry name" value="Zinc/RING finger domain, C3HC4 (zinc finger)"/>
    <property type="match status" value="1"/>
</dbReference>
<evidence type="ECO:0000259" key="15">
    <source>
        <dbReference type="PROSITE" id="PS51873"/>
    </source>
</evidence>
<comment type="pathway">
    <text evidence="4">Protein modification; protein ubiquitination.</text>
</comment>
<name>A0A5N5G7Z4_9ROSA</name>
<dbReference type="InterPro" id="IPR036397">
    <property type="entry name" value="RNaseH_sf"/>
</dbReference>
<evidence type="ECO:0000256" key="12">
    <source>
        <dbReference type="ARBA" id="ARBA00022833"/>
    </source>
</evidence>
<dbReference type="InterPro" id="IPR001841">
    <property type="entry name" value="Znf_RING"/>
</dbReference>
<dbReference type="GO" id="GO:0008270">
    <property type="term" value="F:zinc ion binding"/>
    <property type="evidence" value="ECO:0007669"/>
    <property type="project" value="UniProtKB-KW"/>
</dbReference>
<evidence type="ECO:0000256" key="5">
    <source>
        <dbReference type="ARBA" id="ARBA00005884"/>
    </source>
</evidence>